<proteinExistence type="predicted"/>
<gene>
    <name evidence="1" type="ORF">CGZ90_13490</name>
</gene>
<dbReference type="Proteomes" id="UP000215059">
    <property type="component" value="Unassembled WGS sequence"/>
</dbReference>
<organism evidence="1 2">
    <name type="scientific">Fictibacillus aquaticus</name>
    <dbReference type="NCBI Taxonomy" id="2021314"/>
    <lineage>
        <taxon>Bacteria</taxon>
        <taxon>Bacillati</taxon>
        <taxon>Bacillota</taxon>
        <taxon>Bacilli</taxon>
        <taxon>Bacillales</taxon>
        <taxon>Fictibacillaceae</taxon>
        <taxon>Fictibacillus</taxon>
    </lineage>
</organism>
<evidence type="ECO:0000313" key="1">
    <source>
        <dbReference type="EMBL" id="OYD57673.1"/>
    </source>
</evidence>
<name>A0A235F9H6_9BACL</name>
<evidence type="ECO:0000313" key="2">
    <source>
        <dbReference type="Proteomes" id="UP000215059"/>
    </source>
</evidence>
<reference evidence="1 2" key="1">
    <citation type="submission" date="2017-07" db="EMBL/GenBank/DDBJ databases">
        <title>Fictibacillus sp. nov. GDSW-R2A3 Genome sequencing and assembly.</title>
        <authorList>
            <person name="Mayilraj S."/>
        </authorList>
    </citation>
    <scope>NUCLEOTIDE SEQUENCE [LARGE SCALE GENOMIC DNA]</scope>
    <source>
        <strain evidence="1 2">GDSW-R2A3</strain>
    </source>
</reference>
<dbReference type="AlphaFoldDB" id="A0A235F9H6"/>
<dbReference type="OrthoDB" id="2940501at2"/>
<accession>A0A235F9H6</accession>
<protein>
    <submittedName>
        <fullName evidence="1">Uncharacterized protein</fullName>
    </submittedName>
</protein>
<comment type="caution">
    <text evidence="1">The sequence shown here is derived from an EMBL/GenBank/DDBJ whole genome shotgun (WGS) entry which is preliminary data.</text>
</comment>
<sequence>MLKGSNGMEKPVYFDGSVMPKCDETVVKCESVITDEVRKSISGNPFVLELKEEVRERCVML</sequence>
<dbReference type="EMBL" id="NOII01000003">
    <property type="protein sequence ID" value="OYD57673.1"/>
    <property type="molecule type" value="Genomic_DNA"/>
</dbReference>
<keyword evidence="2" id="KW-1185">Reference proteome</keyword>